<dbReference type="KEGG" id="hhsr:HSR6_1618"/>
<dbReference type="GeneID" id="30418146"/>
<dbReference type="RefSeq" id="WP_071933303.1">
    <property type="nucleotide sequence ID" value="NZ_CP016804.1"/>
</dbReference>
<dbReference type="EMBL" id="CP016804">
    <property type="protein sequence ID" value="APE96058.1"/>
    <property type="molecule type" value="Genomic_DNA"/>
</dbReference>
<feature type="region of interest" description="Disordered" evidence="1">
    <location>
        <begin position="1"/>
        <end position="26"/>
    </location>
</feature>
<gene>
    <name evidence="2" type="ORF">HSR6_1618</name>
</gene>
<sequence>MGDDGLSSDVKNRLSERREANQGASGTLILSDEEAYVHDTITIRGLNLPPDAELDVFWRTVEGKWGVLQGNEVNGAQYRPRTIHALTAQTDDQGKFSEEWTVPKDYGGEHTIEVRNGDDEAIATAAVRIRPHFEIEETEAPLGGFFTVTGYGIGPNVVENNYQLTWDNGMVGFITGVKNHGTATARIRAAGPVGSHQIQVWRNYRGVPFMQNNTQSPFGEVAAGRQYQFDVEVTEPDSELGGYWVEELFDESPLQVHVPDPEVEHDATIDITPQSGQPGTDAVITGTDFPANTDVELVWHSHSGHRVKDIPIRPEPLPEVLPTVTTDEDGRFQEEITIPQDKGSTRPIAAKIDDRSVATTGFMMQADILEVSPQTAEQGETIEIELGGIGWPTYENAYYFVYDNKPIGYVCGLEARTAKTEITASGQPGYHFIDVYPSFFDVKDDEPNFELTPHLSYLDNHPIRPLPGLHMTIEITE</sequence>
<feature type="compositionally biased region" description="Basic and acidic residues" evidence="1">
    <location>
        <begin position="10"/>
        <end position="20"/>
    </location>
</feature>
<evidence type="ECO:0000313" key="2">
    <source>
        <dbReference type="EMBL" id="APE96058.1"/>
    </source>
</evidence>
<evidence type="ECO:0000256" key="1">
    <source>
        <dbReference type="SAM" id="MobiDB-lite"/>
    </source>
</evidence>
<protein>
    <submittedName>
        <fullName evidence="2">Uncharacterized protein</fullName>
    </submittedName>
</protein>
<dbReference type="AlphaFoldDB" id="A0A1J1AD21"/>
<organism evidence="2 3">
    <name type="scientific">Halodesulfurarchaeum formicicum</name>
    <dbReference type="NCBI Taxonomy" id="1873524"/>
    <lineage>
        <taxon>Archaea</taxon>
        <taxon>Methanobacteriati</taxon>
        <taxon>Methanobacteriota</taxon>
        <taxon>Stenosarchaea group</taxon>
        <taxon>Halobacteria</taxon>
        <taxon>Halobacteriales</taxon>
        <taxon>Halobacteriaceae</taxon>
        <taxon>Halodesulfurarchaeum</taxon>
    </lineage>
</organism>
<dbReference type="OrthoDB" id="333874at2157"/>
<evidence type="ECO:0000313" key="3">
    <source>
        <dbReference type="Proteomes" id="UP000186165"/>
    </source>
</evidence>
<reference evidence="3" key="1">
    <citation type="submission" date="2016-08" db="EMBL/GenBank/DDBJ databases">
        <title>Discovery of first anaerobic lithoheterotrophic haloarchae widely represented in hypersaline habitats.</title>
        <authorList>
            <person name="Sorokin D.Y."/>
            <person name="Kublanov I.V."/>
            <person name="Roman P."/>
            <person name="Sinninghe Damste J.S."/>
            <person name="Golyshin P.N."/>
            <person name="Rojo D."/>
            <person name="Ciordia S."/>
            <person name="Mena Md.C."/>
            <person name="Ferrer M."/>
            <person name="Smedile F."/>
            <person name="Messina E."/>
            <person name="La Cono V."/>
            <person name="Yakimov M.M."/>
        </authorList>
    </citation>
    <scope>NUCLEOTIDE SEQUENCE [LARGE SCALE GENOMIC DNA]</scope>
    <source>
        <strain evidence="3">HSR6</strain>
    </source>
</reference>
<dbReference type="Proteomes" id="UP000186165">
    <property type="component" value="Chromosome"/>
</dbReference>
<proteinExistence type="predicted"/>
<keyword evidence="3" id="KW-1185">Reference proteome</keyword>
<accession>A0A1J1AD21</accession>
<name>A0A1J1AD21_9EURY</name>